<dbReference type="AlphaFoldDB" id="A0A382QBR2"/>
<dbReference type="EMBL" id="UINC01113417">
    <property type="protein sequence ID" value="SVC83009.1"/>
    <property type="molecule type" value="Genomic_DNA"/>
</dbReference>
<dbReference type="NCBIfam" id="TIGR01409">
    <property type="entry name" value="TAT_signal_seq"/>
    <property type="match status" value="1"/>
</dbReference>
<organism evidence="2">
    <name type="scientific">marine metagenome</name>
    <dbReference type="NCBI Taxonomy" id="408172"/>
    <lineage>
        <taxon>unclassified sequences</taxon>
        <taxon>metagenomes</taxon>
        <taxon>ecological metagenomes</taxon>
    </lineage>
</organism>
<proteinExistence type="predicted"/>
<feature type="non-terminal residue" evidence="2">
    <location>
        <position position="239"/>
    </location>
</feature>
<gene>
    <name evidence="2" type="ORF">METZ01_LOCUS335863</name>
</gene>
<dbReference type="InterPro" id="IPR000683">
    <property type="entry name" value="Gfo/Idh/MocA-like_OxRdtase_N"/>
</dbReference>
<sequence length="239" mass="26373">MSTKKQTQSGENRRQFLKKTGTAAAAVAALKVPVYGAGQAPSANVKGANERIVVGYIGVGGRGFGAHVRQMRQHAEENNIAQAAVCDVSTHRANNAKNFISKNSKDKVEAYTDYRKLIERKDIDGVVCATVDHWHKRICIEAMESGKDMYVEKPMTRYLGEAFELYDAVKRTKRKVQVGSQITSCGNFAKAAELIAQGKMGPLVLAQGSYMRNNPKGEWNYRIQDWATKGDIQWTTQGG</sequence>
<accession>A0A382QBR2</accession>
<protein>
    <recommendedName>
        <fullName evidence="1">Gfo/Idh/MocA-like oxidoreductase N-terminal domain-containing protein</fullName>
    </recommendedName>
</protein>
<dbReference type="GO" id="GO:0000166">
    <property type="term" value="F:nucleotide binding"/>
    <property type="evidence" value="ECO:0007669"/>
    <property type="project" value="InterPro"/>
</dbReference>
<dbReference type="InterPro" id="IPR036291">
    <property type="entry name" value="NAD(P)-bd_dom_sf"/>
</dbReference>
<dbReference type="PANTHER" id="PTHR43818">
    <property type="entry name" value="BCDNA.GH03377"/>
    <property type="match status" value="1"/>
</dbReference>
<dbReference type="Gene3D" id="3.40.50.720">
    <property type="entry name" value="NAD(P)-binding Rossmann-like Domain"/>
    <property type="match status" value="1"/>
</dbReference>
<dbReference type="InterPro" id="IPR006311">
    <property type="entry name" value="TAT_signal"/>
</dbReference>
<evidence type="ECO:0000259" key="1">
    <source>
        <dbReference type="Pfam" id="PF01408"/>
    </source>
</evidence>
<dbReference type="PROSITE" id="PS51318">
    <property type="entry name" value="TAT"/>
    <property type="match status" value="1"/>
</dbReference>
<dbReference type="InterPro" id="IPR019546">
    <property type="entry name" value="TAT_signal_bac_arc"/>
</dbReference>
<dbReference type="InterPro" id="IPR050463">
    <property type="entry name" value="Gfo/Idh/MocA_oxidrdct_glycsds"/>
</dbReference>
<dbReference type="Pfam" id="PF01408">
    <property type="entry name" value="GFO_IDH_MocA"/>
    <property type="match status" value="1"/>
</dbReference>
<dbReference type="SUPFAM" id="SSF51735">
    <property type="entry name" value="NAD(P)-binding Rossmann-fold domains"/>
    <property type="match status" value="1"/>
</dbReference>
<dbReference type="PANTHER" id="PTHR43818:SF5">
    <property type="entry name" value="OXIDOREDUCTASE FAMILY PROTEIN"/>
    <property type="match status" value="1"/>
</dbReference>
<reference evidence="2" key="1">
    <citation type="submission" date="2018-05" db="EMBL/GenBank/DDBJ databases">
        <authorList>
            <person name="Lanie J.A."/>
            <person name="Ng W.-L."/>
            <person name="Kazmierczak K.M."/>
            <person name="Andrzejewski T.M."/>
            <person name="Davidsen T.M."/>
            <person name="Wayne K.J."/>
            <person name="Tettelin H."/>
            <person name="Glass J.I."/>
            <person name="Rusch D."/>
            <person name="Podicherti R."/>
            <person name="Tsui H.-C.T."/>
            <person name="Winkler M.E."/>
        </authorList>
    </citation>
    <scope>NUCLEOTIDE SEQUENCE</scope>
</reference>
<name>A0A382QBR2_9ZZZZ</name>
<evidence type="ECO:0000313" key="2">
    <source>
        <dbReference type="EMBL" id="SVC83009.1"/>
    </source>
</evidence>
<feature type="domain" description="Gfo/Idh/MocA-like oxidoreductase N-terminal" evidence="1">
    <location>
        <begin position="54"/>
        <end position="179"/>
    </location>
</feature>